<name>M1PA85_DESSD</name>
<comment type="similarity">
    <text evidence="1">Belongs to the ATP-dependent AMP-binding enzyme family.</text>
</comment>
<gene>
    <name evidence="4" type="ordered locus">UWK_00128</name>
</gene>
<dbReference type="STRING" id="1167006.UWK_00128"/>
<dbReference type="InterPro" id="IPR045851">
    <property type="entry name" value="AMP-bd_C_sf"/>
</dbReference>
<dbReference type="PANTHER" id="PTHR43201">
    <property type="entry name" value="ACYL-COA SYNTHETASE"/>
    <property type="match status" value="1"/>
</dbReference>
<evidence type="ECO:0000313" key="5">
    <source>
        <dbReference type="Proteomes" id="UP000011721"/>
    </source>
</evidence>
<dbReference type="Gene3D" id="3.30.300.30">
    <property type="match status" value="1"/>
</dbReference>
<keyword evidence="4" id="KW-0436">Ligase</keyword>
<dbReference type="InterPro" id="IPR025110">
    <property type="entry name" value="AMP-bd_C"/>
</dbReference>
<proteinExistence type="inferred from homology"/>
<dbReference type="GO" id="GO:0031956">
    <property type="term" value="F:medium-chain fatty acid-CoA ligase activity"/>
    <property type="evidence" value="ECO:0007669"/>
    <property type="project" value="TreeGrafter"/>
</dbReference>
<dbReference type="Gene3D" id="3.40.50.12780">
    <property type="entry name" value="N-terminal domain of ligase-like"/>
    <property type="match status" value="1"/>
</dbReference>
<feature type="domain" description="AMP-dependent synthetase/ligase" evidence="2">
    <location>
        <begin position="84"/>
        <end position="291"/>
    </location>
</feature>
<dbReference type="AlphaFoldDB" id="M1PA85"/>
<protein>
    <submittedName>
        <fullName evidence="4">Acyl-CoA synthetase (AMP-forming)/AMP-acid ligase II</fullName>
    </submittedName>
</protein>
<accession>M1PA85</accession>
<organism evidence="4 5">
    <name type="scientific">Desulfocapsa sulfexigens (strain DSM 10523 / SB164P1)</name>
    <dbReference type="NCBI Taxonomy" id="1167006"/>
    <lineage>
        <taxon>Bacteria</taxon>
        <taxon>Pseudomonadati</taxon>
        <taxon>Thermodesulfobacteriota</taxon>
        <taxon>Desulfobulbia</taxon>
        <taxon>Desulfobulbales</taxon>
        <taxon>Desulfocapsaceae</taxon>
        <taxon>Desulfocapsa</taxon>
    </lineage>
</organism>
<dbReference type="KEGG" id="dsf:UWK_00128"/>
<dbReference type="InterPro" id="IPR042099">
    <property type="entry name" value="ANL_N_sf"/>
</dbReference>
<sequence length="456" mass="49092">MKSLYSGADIEGLLEKLLQAPVDPQQPFLYQKDSREDVYTMAGRLYAAFVEMGSEVPICLAAEERSVIAAALLAAMASGKILVLPHSFSESALEQMRQVTGFTSAVVDVEREFLPDIQCISSERKGGTVSLPVKNISEDAELLRIFTGGSTGSPKIWSKTAGNIFGEAWFMASRYQITNQDIILSTVSPYHIYGLLFSIVIPLVSSAAVLAETPSFPAEITEAVEQNSATVLVSVPAHYRVLRGRSVGTSLRVAFSSAGMLEETDSLEFSASNDIGVVEVYGSTETGGLASRDRSVGQKFFTPLEPVIWRIAEERLYVQSPFLSPDLPVNGDGFFLSGDRVQQEGAAGFSLHGRADAITKVGGVRVDIDEVRDFIQSQAAVQECVVVSLADKGGRGNLIAALVRGEGLDLDNLKKVLTGGLEPAAMPKRIRVVSAIPVMPNGKYDREAICKLFTSL</sequence>
<evidence type="ECO:0000256" key="1">
    <source>
        <dbReference type="ARBA" id="ARBA00006432"/>
    </source>
</evidence>
<dbReference type="GO" id="GO:0006631">
    <property type="term" value="P:fatty acid metabolic process"/>
    <property type="evidence" value="ECO:0007669"/>
    <property type="project" value="TreeGrafter"/>
</dbReference>
<dbReference type="PANTHER" id="PTHR43201:SF8">
    <property type="entry name" value="ACYL-COA SYNTHETASE FAMILY MEMBER 3"/>
    <property type="match status" value="1"/>
</dbReference>
<keyword evidence="5" id="KW-1185">Reference proteome</keyword>
<reference evidence="5" key="1">
    <citation type="journal article" date="2013" name="Stand. Genomic Sci.">
        <title>Complete genome sequence of Desulfocapsa sulfexigens, a marine deltaproteobacterium specialized in disproportionating inorganic sulfur compounds.</title>
        <authorList>
            <person name="Finster K.W."/>
            <person name="Kjeldsen K.U."/>
            <person name="Kube M."/>
            <person name="Reinhardt R."/>
            <person name="Mussmann M."/>
            <person name="Amann R."/>
            <person name="Schreiber L."/>
        </authorList>
    </citation>
    <scope>NUCLEOTIDE SEQUENCE [LARGE SCALE GENOMIC DNA]</scope>
    <source>
        <strain evidence="5">DSM 10523 / SB164P1</strain>
    </source>
</reference>
<dbReference type="InterPro" id="IPR000873">
    <property type="entry name" value="AMP-dep_synth/lig_dom"/>
</dbReference>
<feature type="domain" description="AMP-binding enzyme C-terminal" evidence="3">
    <location>
        <begin position="374"/>
        <end position="443"/>
    </location>
</feature>
<evidence type="ECO:0000259" key="3">
    <source>
        <dbReference type="Pfam" id="PF13193"/>
    </source>
</evidence>
<dbReference type="eggNOG" id="COG0318">
    <property type="taxonomic scope" value="Bacteria"/>
</dbReference>
<dbReference type="EMBL" id="CP003985">
    <property type="protein sequence ID" value="AGF76715.1"/>
    <property type="molecule type" value="Genomic_DNA"/>
</dbReference>
<dbReference type="SUPFAM" id="SSF56801">
    <property type="entry name" value="Acetyl-CoA synthetase-like"/>
    <property type="match status" value="1"/>
</dbReference>
<evidence type="ECO:0000259" key="2">
    <source>
        <dbReference type="Pfam" id="PF00501"/>
    </source>
</evidence>
<evidence type="ECO:0000313" key="4">
    <source>
        <dbReference type="EMBL" id="AGF76715.1"/>
    </source>
</evidence>
<dbReference type="HOGENOM" id="CLU_599546_0_0_7"/>
<dbReference type="Pfam" id="PF00501">
    <property type="entry name" value="AMP-binding"/>
    <property type="match status" value="1"/>
</dbReference>
<dbReference type="Proteomes" id="UP000011721">
    <property type="component" value="Chromosome"/>
</dbReference>
<dbReference type="Pfam" id="PF13193">
    <property type="entry name" value="AMP-binding_C"/>
    <property type="match status" value="1"/>
</dbReference>